<reference evidence="2" key="1">
    <citation type="submission" date="2017-09" db="EMBL/GenBank/DDBJ databases">
        <title>Depth-based differentiation of microbial function through sediment-hosted aquifers and enrichment of novel symbionts in the deep terrestrial subsurface.</title>
        <authorList>
            <person name="Probst A.J."/>
            <person name="Ladd B."/>
            <person name="Jarett J.K."/>
            <person name="Geller-Mcgrath D.E."/>
            <person name="Sieber C.M.K."/>
            <person name="Emerson J.B."/>
            <person name="Anantharaman K."/>
            <person name="Thomas B.C."/>
            <person name="Malmstrom R."/>
            <person name="Stieglmeier M."/>
            <person name="Klingl A."/>
            <person name="Woyke T."/>
            <person name="Ryan C.M."/>
            <person name="Banfield J.F."/>
        </authorList>
    </citation>
    <scope>NUCLEOTIDE SEQUENCE [LARGE SCALE GENOMIC DNA]</scope>
</reference>
<evidence type="ECO:0000313" key="2">
    <source>
        <dbReference type="Proteomes" id="UP000230184"/>
    </source>
</evidence>
<sequence>MSHPELTGVIEKLEELSTGREKKKHGYLRKPKLPDFDLNEFDLSKAILTNEAFKSVNHATQRERKREIPHKKVPMERKIKESEKSQGEKIFIDVTARLYEELKNIFPKKKEKKPVLPPFSDEELLFKIKQRKGKVTNLDPEVLEFFLQRHLSGDDENKTNITIDNQGNILTDKPSLTLLSKALSKEEKKLSQGLLHLTSIFGKENLEDITIASVISFLSVEDNIVNTSWLSTDGKEKYFFKNIRNLLSSFPSTLKDMFFWKAENNFINLLNTALNNEQVDLTKINQYICSILFQNFYGGNNNASEKNLGEFTNLPGVPEVVLALRKIYIASLTKKTMSHTKTPDKNFLIGPSNDVWNKVEPLSDVYKSSSNNSINPANFIGLSTQDIIKQLVFFIVEKKIKNNKKSFSERKIRSGKESYEFIGLPFLKPDQIHVLIDNSGLRIPINVSFSRRSKDIGLLNIFYNESDISMITIPIEIQE</sequence>
<gene>
    <name evidence="1" type="ORF">COT02_01585</name>
</gene>
<evidence type="ECO:0000313" key="1">
    <source>
        <dbReference type="EMBL" id="PIU37301.1"/>
    </source>
</evidence>
<protein>
    <submittedName>
        <fullName evidence="1">Uncharacterized protein</fullName>
    </submittedName>
</protein>
<dbReference type="AlphaFoldDB" id="A0A2M6YUY4"/>
<organism evidence="1 2">
    <name type="scientific">Candidatus Roizmanbacteria bacterium CG07_land_8_20_14_0_80_34_15</name>
    <dbReference type="NCBI Taxonomy" id="1974849"/>
    <lineage>
        <taxon>Bacteria</taxon>
        <taxon>Candidatus Roizmaniibacteriota</taxon>
    </lineage>
</organism>
<proteinExistence type="predicted"/>
<accession>A0A2M6YUY4</accession>
<dbReference type="EMBL" id="PEWY01000046">
    <property type="protein sequence ID" value="PIU37301.1"/>
    <property type="molecule type" value="Genomic_DNA"/>
</dbReference>
<dbReference type="Proteomes" id="UP000230184">
    <property type="component" value="Unassembled WGS sequence"/>
</dbReference>
<name>A0A2M6YUY4_9BACT</name>
<comment type="caution">
    <text evidence="1">The sequence shown here is derived from an EMBL/GenBank/DDBJ whole genome shotgun (WGS) entry which is preliminary data.</text>
</comment>